<name>A0AAD1UMR6_EUPCR</name>
<dbReference type="EMBL" id="CAMPGE010013648">
    <property type="protein sequence ID" value="CAI2372366.1"/>
    <property type="molecule type" value="Genomic_DNA"/>
</dbReference>
<organism evidence="2 3">
    <name type="scientific">Euplotes crassus</name>
    <dbReference type="NCBI Taxonomy" id="5936"/>
    <lineage>
        <taxon>Eukaryota</taxon>
        <taxon>Sar</taxon>
        <taxon>Alveolata</taxon>
        <taxon>Ciliophora</taxon>
        <taxon>Intramacronucleata</taxon>
        <taxon>Spirotrichea</taxon>
        <taxon>Hypotrichia</taxon>
        <taxon>Euplotida</taxon>
        <taxon>Euplotidae</taxon>
        <taxon>Moneuplotes</taxon>
    </lineage>
</organism>
<protein>
    <submittedName>
        <fullName evidence="2">Uncharacterized protein</fullName>
    </submittedName>
</protein>
<feature type="region of interest" description="Disordered" evidence="1">
    <location>
        <begin position="56"/>
        <end position="76"/>
    </location>
</feature>
<accession>A0AAD1UMR6</accession>
<evidence type="ECO:0000313" key="3">
    <source>
        <dbReference type="Proteomes" id="UP001295684"/>
    </source>
</evidence>
<feature type="region of interest" description="Disordered" evidence="1">
    <location>
        <begin position="1"/>
        <end position="31"/>
    </location>
</feature>
<feature type="compositionally biased region" description="Low complexity" evidence="1">
    <location>
        <begin position="15"/>
        <end position="29"/>
    </location>
</feature>
<gene>
    <name evidence="2" type="ORF">ECRASSUSDP1_LOCUS13695</name>
</gene>
<evidence type="ECO:0000313" key="2">
    <source>
        <dbReference type="EMBL" id="CAI2372366.1"/>
    </source>
</evidence>
<comment type="caution">
    <text evidence="2">The sequence shown here is derived from an EMBL/GenBank/DDBJ whole genome shotgun (WGS) entry which is preliminary data.</text>
</comment>
<reference evidence="2" key="1">
    <citation type="submission" date="2023-07" db="EMBL/GenBank/DDBJ databases">
        <authorList>
            <consortium name="AG Swart"/>
            <person name="Singh M."/>
            <person name="Singh A."/>
            <person name="Seah K."/>
            <person name="Emmerich C."/>
        </authorList>
    </citation>
    <scope>NUCLEOTIDE SEQUENCE</scope>
    <source>
        <strain evidence="2">DP1</strain>
    </source>
</reference>
<evidence type="ECO:0000256" key="1">
    <source>
        <dbReference type="SAM" id="MobiDB-lite"/>
    </source>
</evidence>
<keyword evidence="3" id="KW-1185">Reference proteome</keyword>
<dbReference type="Proteomes" id="UP001295684">
    <property type="component" value="Unassembled WGS sequence"/>
</dbReference>
<dbReference type="AlphaFoldDB" id="A0AAD1UMR6"/>
<sequence length="315" mass="36212">MEPQEDLHSKTSPNRASWSRSQPSSSSFLRNREVQILGTRLEEIDSVVEEMEEYEEMKRDVKGKNNSSKLDESKSSLQDSKTYSDCYENIIFNMLEGGHRIGPHNCLNIFLSNTYHHPFLTKLSKLHLPKLSKTLLCDLTRPSGHIKRFLSHCILPTNLQILSLKCLNLSPITAYLPSLIKSCHKATSLIDLGHFVLYGRELKKLFVAVRLVKTVRFQQCRIGMRENGRWTRAMRGSCIKEIELWDCEKPEYSNWSSDKSGLSHLANWFSNTDLRDTLKEVGFGYTHLLAKRDVEEVFEENGLGHVQITGNFAYD</sequence>
<feature type="compositionally biased region" description="Basic and acidic residues" evidence="1">
    <location>
        <begin position="56"/>
        <end position="74"/>
    </location>
</feature>
<proteinExistence type="predicted"/>